<dbReference type="GO" id="GO:0009073">
    <property type="term" value="P:aromatic amino acid family biosynthetic process"/>
    <property type="evidence" value="ECO:0007669"/>
    <property type="project" value="UniProtKB-KW"/>
</dbReference>
<evidence type="ECO:0000313" key="6">
    <source>
        <dbReference type="Proteomes" id="UP000006666"/>
    </source>
</evidence>
<dbReference type="AlphaFoldDB" id="C7NHC9"/>
<evidence type="ECO:0000256" key="2">
    <source>
        <dbReference type="ARBA" id="ARBA00023141"/>
    </source>
</evidence>
<dbReference type="KEGG" id="kse:Ksed_12540"/>
<dbReference type="EMBL" id="CP001686">
    <property type="protein sequence ID" value="ACV06286.1"/>
    <property type="molecule type" value="Genomic_DNA"/>
</dbReference>
<dbReference type="GO" id="GO:0009423">
    <property type="term" value="P:chorismate biosynthetic process"/>
    <property type="evidence" value="ECO:0007669"/>
    <property type="project" value="TreeGrafter"/>
</dbReference>
<gene>
    <name evidence="5" type="ordered locus">Ksed_12540</name>
</gene>
<proteinExistence type="predicted"/>
<dbReference type="RefSeq" id="WP_015779231.1">
    <property type="nucleotide sequence ID" value="NC_013169.1"/>
</dbReference>
<dbReference type="InterPro" id="IPR041121">
    <property type="entry name" value="SDH_C"/>
</dbReference>
<dbReference type="InterPro" id="IPR013708">
    <property type="entry name" value="Shikimate_DH-bd_N"/>
</dbReference>
<sequence>MSEPPGTGGAAGRAPHAVVVGSPVAHSLSPLLHRAAWQELGLGAGSYERVEVPAGELAQSVERLHSREQVTALSVTMPLKEEALALGLAGAGASEVAVLAGGANTLVLGGDGWAASNTDVPALARVIGRACGQRSTPGADPAAPHESEVVPGEVVLLGSGATARSGLLALHWCGAREVTVAVRDAVRRDFSRLADELGIRVAVVRLDALAPTLREATAAPGSLLVVNTLPAGWWETLAAPAWAPGGRAHGGLHQRDAPGPDHPAAGVVWVDAQYAGWPHPWAAAAEDAGAQVLSGLHMLVEQAVDQVELMTGLRPTAEATASLLPPELRALHRV</sequence>
<evidence type="ECO:0000259" key="4">
    <source>
        <dbReference type="Pfam" id="PF18317"/>
    </source>
</evidence>
<dbReference type="Gene3D" id="3.40.50.10860">
    <property type="entry name" value="Leucine Dehydrogenase, chain A, domain 1"/>
    <property type="match status" value="1"/>
</dbReference>
<dbReference type="SUPFAM" id="SSF51735">
    <property type="entry name" value="NAD(P)-binding Rossmann-fold domains"/>
    <property type="match status" value="1"/>
</dbReference>
<dbReference type="PANTHER" id="PTHR21089">
    <property type="entry name" value="SHIKIMATE DEHYDROGENASE"/>
    <property type="match status" value="1"/>
</dbReference>
<reference evidence="5 6" key="1">
    <citation type="journal article" date="2009" name="Stand. Genomic Sci.">
        <title>Complete genome sequence of Kytococcus sedentarius type strain (541).</title>
        <authorList>
            <person name="Sims D."/>
            <person name="Brettin T."/>
            <person name="Detter J.C."/>
            <person name="Han C."/>
            <person name="Lapidus A."/>
            <person name="Copeland A."/>
            <person name="Glavina Del Rio T."/>
            <person name="Nolan M."/>
            <person name="Chen F."/>
            <person name="Lucas S."/>
            <person name="Tice H."/>
            <person name="Cheng J.F."/>
            <person name="Bruce D."/>
            <person name="Goodwin L."/>
            <person name="Pitluck S."/>
            <person name="Ovchinnikova G."/>
            <person name="Pati A."/>
            <person name="Ivanova N."/>
            <person name="Mavrommatis K."/>
            <person name="Chen A."/>
            <person name="Palaniappan K."/>
            <person name="D'haeseleer P."/>
            <person name="Chain P."/>
            <person name="Bristow J."/>
            <person name="Eisen J.A."/>
            <person name="Markowitz V."/>
            <person name="Hugenholtz P."/>
            <person name="Schneider S."/>
            <person name="Goker M."/>
            <person name="Pukall R."/>
            <person name="Kyrpides N.C."/>
            <person name="Klenk H.P."/>
        </authorList>
    </citation>
    <scope>NUCLEOTIDE SEQUENCE [LARGE SCALE GENOMIC DNA]</scope>
    <source>
        <strain evidence="6">ATCC 14392 / DSM 20547 / JCM 11482 / CCUG 33030 / NBRC 15357 / NCTC 11040 / CCM 314 / 541</strain>
    </source>
</reference>
<evidence type="ECO:0000256" key="1">
    <source>
        <dbReference type="ARBA" id="ARBA00004871"/>
    </source>
</evidence>
<dbReference type="GO" id="GO:0004764">
    <property type="term" value="F:shikimate 3-dehydrogenase (NADP+) activity"/>
    <property type="evidence" value="ECO:0007669"/>
    <property type="project" value="InterPro"/>
</dbReference>
<dbReference type="InterPro" id="IPR046346">
    <property type="entry name" value="Aminoacid_DH-like_N_sf"/>
</dbReference>
<dbReference type="eggNOG" id="COG0169">
    <property type="taxonomic scope" value="Bacteria"/>
</dbReference>
<keyword evidence="6" id="KW-1185">Reference proteome</keyword>
<dbReference type="HOGENOM" id="CLU_044063_0_0_11"/>
<feature type="domain" description="Shikimate dehydrogenase substrate binding N-terminal" evidence="3">
    <location>
        <begin position="19"/>
        <end position="105"/>
    </location>
</feature>
<accession>C7NHC9</accession>
<evidence type="ECO:0000259" key="3">
    <source>
        <dbReference type="Pfam" id="PF08501"/>
    </source>
</evidence>
<dbReference type="SUPFAM" id="SSF53223">
    <property type="entry name" value="Aminoacid dehydrogenase-like, N-terminal domain"/>
    <property type="match status" value="1"/>
</dbReference>
<dbReference type="InterPro" id="IPR022893">
    <property type="entry name" value="Shikimate_DH_fam"/>
</dbReference>
<keyword evidence="2" id="KW-0057">Aromatic amino acid biosynthesis</keyword>
<dbReference type="GO" id="GO:0005829">
    <property type="term" value="C:cytosol"/>
    <property type="evidence" value="ECO:0007669"/>
    <property type="project" value="TreeGrafter"/>
</dbReference>
<name>C7NHC9_KYTSD</name>
<dbReference type="STRING" id="478801.Ksed_12540"/>
<keyword evidence="2" id="KW-0028">Amino-acid biosynthesis</keyword>
<dbReference type="Pfam" id="PF18317">
    <property type="entry name" value="SDH_C"/>
    <property type="match status" value="1"/>
</dbReference>
<dbReference type="PANTHER" id="PTHR21089:SF1">
    <property type="entry name" value="BIFUNCTIONAL 3-DEHYDROQUINATE DEHYDRATASE_SHIKIMATE DEHYDROGENASE, CHLOROPLASTIC"/>
    <property type="match status" value="1"/>
</dbReference>
<dbReference type="InterPro" id="IPR036291">
    <property type="entry name" value="NAD(P)-bd_dom_sf"/>
</dbReference>
<organism evidence="5 6">
    <name type="scientific">Kytococcus sedentarius (strain ATCC 14392 / DSM 20547 / JCM 11482 / CCUG 33030 / NBRC 15357 / NCTC 11040 / CCM 314 / 541)</name>
    <name type="common">Micrococcus sedentarius</name>
    <dbReference type="NCBI Taxonomy" id="478801"/>
    <lineage>
        <taxon>Bacteria</taxon>
        <taxon>Bacillati</taxon>
        <taxon>Actinomycetota</taxon>
        <taxon>Actinomycetes</taxon>
        <taxon>Micrococcales</taxon>
        <taxon>Kytococcaceae</taxon>
        <taxon>Kytococcus</taxon>
    </lineage>
</organism>
<dbReference type="Pfam" id="PF08501">
    <property type="entry name" value="Shikimate_dh_N"/>
    <property type="match status" value="1"/>
</dbReference>
<feature type="domain" description="SDH C-terminal" evidence="4">
    <location>
        <begin position="295"/>
        <end position="316"/>
    </location>
</feature>
<evidence type="ECO:0000313" key="5">
    <source>
        <dbReference type="EMBL" id="ACV06286.1"/>
    </source>
</evidence>
<comment type="pathway">
    <text evidence="1">Metabolic intermediate biosynthesis; chorismate biosynthesis; chorismate from D-erythrose 4-phosphate and phosphoenolpyruvate: step 4/7.</text>
</comment>
<dbReference type="Gene3D" id="3.40.50.720">
    <property type="entry name" value="NAD(P)-binding Rossmann-like Domain"/>
    <property type="match status" value="1"/>
</dbReference>
<dbReference type="GO" id="GO:0050661">
    <property type="term" value="F:NADP binding"/>
    <property type="evidence" value="ECO:0007669"/>
    <property type="project" value="TreeGrafter"/>
</dbReference>
<protein>
    <submittedName>
        <fullName evidence="5">Shikimate 5-dehydrogenase</fullName>
    </submittedName>
</protein>
<dbReference type="GO" id="GO:0019632">
    <property type="term" value="P:shikimate metabolic process"/>
    <property type="evidence" value="ECO:0007669"/>
    <property type="project" value="TreeGrafter"/>
</dbReference>
<dbReference type="Proteomes" id="UP000006666">
    <property type="component" value="Chromosome"/>
</dbReference>